<evidence type="ECO:0000313" key="2">
    <source>
        <dbReference type="Proteomes" id="UP001634394"/>
    </source>
</evidence>
<gene>
    <name evidence="1" type="ORF">ACJMK2_040133</name>
</gene>
<evidence type="ECO:0000313" key="1">
    <source>
        <dbReference type="EMBL" id="KAL3872190.1"/>
    </source>
</evidence>
<keyword evidence="2" id="KW-1185">Reference proteome</keyword>
<dbReference type="Proteomes" id="UP001634394">
    <property type="component" value="Unassembled WGS sequence"/>
</dbReference>
<organism evidence="1 2">
    <name type="scientific">Sinanodonta woodiana</name>
    <name type="common">Chinese pond mussel</name>
    <name type="synonym">Anodonta woodiana</name>
    <dbReference type="NCBI Taxonomy" id="1069815"/>
    <lineage>
        <taxon>Eukaryota</taxon>
        <taxon>Metazoa</taxon>
        <taxon>Spiralia</taxon>
        <taxon>Lophotrochozoa</taxon>
        <taxon>Mollusca</taxon>
        <taxon>Bivalvia</taxon>
        <taxon>Autobranchia</taxon>
        <taxon>Heteroconchia</taxon>
        <taxon>Palaeoheterodonta</taxon>
        <taxon>Unionida</taxon>
        <taxon>Unionoidea</taxon>
        <taxon>Unionidae</taxon>
        <taxon>Unioninae</taxon>
        <taxon>Sinanodonta</taxon>
    </lineage>
</organism>
<protein>
    <recommendedName>
        <fullName evidence="3">Sodefrin-like factor</fullName>
    </recommendedName>
</protein>
<evidence type="ECO:0008006" key="3">
    <source>
        <dbReference type="Google" id="ProtNLM"/>
    </source>
</evidence>
<dbReference type="AlphaFoldDB" id="A0ABD3WF92"/>
<reference evidence="1 2" key="1">
    <citation type="submission" date="2024-11" db="EMBL/GenBank/DDBJ databases">
        <title>Chromosome-level genome assembly of the freshwater bivalve Anodonta woodiana.</title>
        <authorList>
            <person name="Chen X."/>
        </authorList>
    </citation>
    <scope>NUCLEOTIDE SEQUENCE [LARGE SCALE GENOMIC DNA]</scope>
    <source>
        <strain evidence="1">MN2024</strain>
        <tissue evidence="1">Gills</tissue>
    </source>
</reference>
<dbReference type="SUPFAM" id="SSF57302">
    <property type="entry name" value="Snake toxin-like"/>
    <property type="match status" value="1"/>
</dbReference>
<name>A0ABD3WF92_SINWO</name>
<proteinExistence type="predicted"/>
<sequence length="131" mass="14725">MGVLSTIPAVASKRPPVTLPPVAKTCFVCTADSTPENCEYTNEEKQCDPPNNYCMNVITNSITGTRTVEKKCTTFDDCYSNWWQGSSDEEQCQTYVPSVSMTANFQCSFCCTEDRCNDELKPLRETLYQDN</sequence>
<dbReference type="InterPro" id="IPR045860">
    <property type="entry name" value="Snake_toxin-like_sf"/>
</dbReference>
<comment type="caution">
    <text evidence="1">The sequence shown here is derived from an EMBL/GenBank/DDBJ whole genome shotgun (WGS) entry which is preliminary data.</text>
</comment>
<accession>A0ABD3WF92</accession>
<dbReference type="EMBL" id="JBJQND010000007">
    <property type="protein sequence ID" value="KAL3872190.1"/>
    <property type="molecule type" value="Genomic_DNA"/>
</dbReference>